<gene>
    <name evidence="2" type="ORF">SCFA_3640004</name>
</gene>
<evidence type="ECO:0000259" key="1">
    <source>
        <dbReference type="PROSITE" id="PS51278"/>
    </source>
</evidence>
<sequence length="52" mass="5722">MVKTLFRRGPDAEGVWLSPQAALVYRRLVVVGPEGGGQPMMRRCGNSVYTIT</sequence>
<feature type="domain" description="Glutamine amidotransferase type-2" evidence="1">
    <location>
        <begin position="1"/>
        <end position="52"/>
    </location>
</feature>
<dbReference type="InterPro" id="IPR029055">
    <property type="entry name" value="Ntn_hydrolases_N"/>
</dbReference>
<evidence type="ECO:0000313" key="2">
    <source>
        <dbReference type="EMBL" id="VFU17332.1"/>
    </source>
</evidence>
<dbReference type="PROSITE" id="PS51278">
    <property type="entry name" value="GATASE_TYPE_2"/>
    <property type="match status" value="1"/>
</dbReference>
<dbReference type="AlphaFoldDB" id="A0A485M6S7"/>
<protein>
    <recommendedName>
        <fullName evidence="1">Glutamine amidotransferase type-2 domain-containing protein</fullName>
    </recommendedName>
</protein>
<reference evidence="2" key="1">
    <citation type="submission" date="2019-03" db="EMBL/GenBank/DDBJ databases">
        <authorList>
            <person name="Hao L."/>
        </authorList>
    </citation>
    <scope>NUCLEOTIDE SEQUENCE</scope>
</reference>
<name>A0A485M6S7_9ZZZZ</name>
<dbReference type="Gene3D" id="3.60.20.10">
    <property type="entry name" value="Glutamine Phosphoribosylpyrophosphate, subunit 1, domain 1"/>
    <property type="match status" value="1"/>
</dbReference>
<dbReference type="EMBL" id="CAADRN010000295">
    <property type="protein sequence ID" value="VFU17332.1"/>
    <property type="molecule type" value="Genomic_DNA"/>
</dbReference>
<organism evidence="2">
    <name type="scientific">anaerobic digester metagenome</name>
    <dbReference type="NCBI Taxonomy" id="1263854"/>
    <lineage>
        <taxon>unclassified sequences</taxon>
        <taxon>metagenomes</taxon>
        <taxon>ecological metagenomes</taxon>
    </lineage>
</organism>
<accession>A0A485M6S7</accession>
<dbReference type="SUPFAM" id="SSF56235">
    <property type="entry name" value="N-terminal nucleophile aminohydrolases (Ntn hydrolases)"/>
    <property type="match status" value="1"/>
</dbReference>
<dbReference type="InterPro" id="IPR017932">
    <property type="entry name" value="GATase_2_dom"/>
</dbReference>
<proteinExistence type="predicted"/>